<evidence type="ECO:0000313" key="2">
    <source>
        <dbReference type="Proteomes" id="UP000492821"/>
    </source>
</evidence>
<protein>
    <submittedName>
        <fullName evidence="3">Chromo domain-containing protein</fullName>
    </submittedName>
</protein>
<evidence type="ECO:0000313" key="3">
    <source>
        <dbReference type="WBParaSite" id="Pan_g1646.t1"/>
    </source>
</evidence>
<dbReference type="AlphaFoldDB" id="A0A7E4V4H6"/>
<dbReference type="Gene3D" id="2.40.50.40">
    <property type="match status" value="1"/>
</dbReference>
<keyword evidence="2" id="KW-1185">Reference proteome</keyword>
<dbReference type="SUPFAM" id="SSF54160">
    <property type="entry name" value="Chromo domain-like"/>
    <property type="match status" value="1"/>
</dbReference>
<dbReference type="InterPro" id="IPR016197">
    <property type="entry name" value="Chromo-like_dom_sf"/>
</dbReference>
<reference evidence="2" key="1">
    <citation type="journal article" date="2013" name="Genetics">
        <title>The draft genome and transcriptome of Panagrellus redivivus are shaped by the harsh demands of a free-living lifestyle.</title>
        <authorList>
            <person name="Srinivasan J."/>
            <person name="Dillman A.R."/>
            <person name="Macchietto M.G."/>
            <person name="Heikkinen L."/>
            <person name="Lakso M."/>
            <person name="Fracchia K.M."/>
            <person name="Antoshechkin I."/>
            <person name="Mortazavi A."/>
            <person name="Wong G."/>
            <person name="Sternberg P.W."/>
        </authorList>
    </citation>
    <scope>NUCLEOTIDE SEQUENCE [LARGE SCALE GENOMIC DNA]</scope>
    <source>
        <strain evidence="2">MT8872</strain>
    </source>
</reference>
<name>A0A7E4V4H6_PANRE</name>
<accession>A0A7E4V4H6</accession>
<dbReference type="WBParaSite" id="Pan_g1646.t1">
    <property type="protein sequence ID" value="Pan_g1646.t1"/>
    <property type="gene ID" value="Pan_g1646"/>
</dbReference>
<organism evidence="2 3">
    <name type="scientific">Panagrellus redivivus</name>
    <name type="common">Microworm</name>
    <dbReference type="NCBI Taxonomy" id="6233"/>
    <lineage>
        <taxon>Eukaryota</taxon>
        <taxon>Metazoa</taxon>
        <taxon>Ecdysozoa</taxon>
        <taxon>Nematoda</taxon>
        <taxon>Chromadorea</taxon>
        <taxon>Rhabditida</taxon>
        <taxon>Tylenchina</taxon>
        <taxon>Panagrolaimomorpha</taxon>
        <taxon>Panagrolaimoidea</taxon>
        <taxon>Panagrolaimidae</taxon>
        <taxon>Panagrellus</taxon>
    </lineage>
</organism>
<proteinExistence type="predicted"/>
<evidence type="ECO:0000256" key="1">
    <source>
        <dbReference type="SAM" id="MobiDB-lite"/>
    </source>
</evidence>
<feature type="region of interest" description="Disordered" evidence="1">
    <location>
        <begin position="196"/>
        <end position="220"/>
    </location>
</feature>
<dbReference type="Proteomes" id="UP000492821">
    <property type="component" value="Unassembled WGS sequence"/>
</dbReference>
<reference evidence="3" key="2">
    <citation type="submission" date="2020-10" db="UniProtKB">
        <authorList>
            <consortium name="WormBaseParasite"/>
        </authorList>
    </citation>
    <scope>IDENTIFICATION</scope>
</reference>
<sequence length="270" mass="31359">MFSSKKSLGIESTAEEMNTKLLALLKTDWLQPKNFCTPMAYDMLNAYRRDKMGSQYFRKKYPKFVIVNIDDNNEAEGADEVPEERVEANAESVTKVNETCQACLQPTVDPRFQFRLETEAEAYAIKKIIGHRLHRRKMEYKVTWFGYNTTDWLKPSNFCSPAAYDALTKYRCEVLKSRYCPKKYPNFVILGELDESEHSDPVEEEPEDHVAEEPSQEQTESAIVPFEEQENIDEAYQLCDPNVQVPFNEFRSRCLTILFIRKIGTISKLS</sequence>